<dbReference type="AlphaFoldDB" id="A0A2V5K396"/>
<proteinExistence type="predicted"/>
<dbReference type="InterPro" id="IPR000182">
    <property type="entry name" value="GNAT_dom"/>
</dbReference>
<sequence length="256" mass="28569">MPTNVEALLSRNVMENITLLKMLDAYGDRIGCEVRERGADWGVLLRLPSALSAYDREAYPEAESVVFVAGSDARSIRPLIEELTPDGDLVFKVQRNEYRVEIERVFRAERRRAFYTYTRTEPIGRAEFGTVAEGDGFDERLAPLWSSNGYGAEELRRMFAGGAKSYTVYERGKPVSACLTFRNYGTVWEIGALRTRDEYRGKGCARLAAGAAVDRLLARGLVPRYQAAAENAASIRVAESLGLVRAVTLEHLYVRG</sequence>
<evidence type="ECO:0000313" key="2">
    <source>
        <dbReference type="EMBL" id="PYI53735.1"/>
    </source>
</evidence>
<dbReference type="OrthoDB" id="2589876at2"/>
<reference evidence="2 3" key="1">
    <citation type="submission" date="2018-05" db="EMBL/GenBank/DDBJ databases">
        <title>Paenibacillus flagellatus sp. nov., isolated from selenium mineral soil.</title>
        <authorList>
            <person name="Dai X."/>
        </authorList>
    </citation>
    <scope>NUCLEOTIDE SEQUENCE [LARGE SCALE GENOMIC DNA]</scope>
    <source>
        <strain evidence="2 3">DXL2</strain>
    </source>
</reference>
<name>A0A2V5K396_9BACL</name>
<dbReference type="SUPFAM" id="SSF55729">
    <property type="entry name" value="Acyl-CoA N-acyltransferases (Nat)"/>
    <property type="match status" value="1"/>
</dbReference>
<dbReference type="GO" id="GO:0016747">
    <property type="term" value="F:acyltransferase activity, transferring groups other than amino-acyl groups"/>
    <property type="evidence" value="ECO:0007669"/>
    <property type="project" value="InterPro"/>
</dbReference>
<evidence type="ECO:0000259" key="1">
    <source>
        <dbReference type="PROSITE" id="PS51186"/>
    </source>
</evidence>
<dbReference type="InterPro" id="IPR016181">
    <property type="entry name" value="Acyl_CoA_acyltransferase"/>
</dbReference>
<accession>A0A2V5K396</accession>
<keyword evidence="3" id="KW-1185">Reference proteome</keyword>
<organism evidence="2 3">
    <name type="scientific">Paenibacillus flagellatus</name>
    <dbReference type="NCBI Taxonomy" id="2211139"/>
    <lineage>
        <taxon>Bacteria</taxon>
        <taxon>Bacillati</taxon>
        <taxon>Bacillota</taxon>
        <taxon>Bacilli</taxon>
        <taxon>Bacillales</taxon>
        <taxon>Paenibacillaceae</taxon>
        <taxon>Paenibacillus</taxon>
    </lineage>
</organism>
<dbReference type="Gene3D" id="3.40.630.30">
    <property type="match status" value="1"/>
</dbReference>
<feature type="domain" description="N-acetyltransferase" evidence="1">
    <location>
        <begin position="126"/>
        <end position="256"/>
    </location>
</feature>
<protein>
    <recommendedName>
        <fullName evidence="1">N-acetyltransferase domain-containing protein</fullName>
    </recommendedName>
</protein>
<dbReference type="EMBL" id="QJVJ01000006">
    <property type="protein sequence ID" value="PYI53735.1"/>
    <property type="molecule type" value="Genomic_DNA"/>
</dbReference>
<dbReference type="Pfam" id="PF12746">
    <property type="entry name" value="GNAT_acetyltran"/>
    <property type="match status" value="1"/>
</dbReference>
<dbReference type="InterPro" id="IPR027365">
    <property type="entry name" value="GNAT_acetyltra_YdfB-like"/>
</dbReference>
<dbReference type="RefSeq" id="WP_110840725.1">
    <property type="nucleotide sequence ID" value="NZ_QJVJ01000006.1"/>
</dbReference>
<dbReference type="PROSITE" id="PS51186">
    <property type="entry name" value="GNAT"/>
    <property type="match status" value="1"/>
</dbReference>
<dbReference type="Proteomes" id="UP000247476">
    <property type="component" value="Unassembled WGS sequence"/>
</dbReference>
<gene>
    <name evidence="2" type="ORF">DLM86_14295</name>
</gene>
<comment type="caution">
    <text evidence="2">The sequence shown here is derived from an EMBL/GenBank/DDBJ whole genome shotgun (WGS) entry which is preliminary data.</text>
</comment>
<evidence type="ECO:0000313" key="3">
    <source>
        <dbReference type="Proteomes" id="UP000247476"/>
    </source>
</evidence>